<accession>W8C3Y0</accession>
<evidence type="ECO:0000256" key="1">
    <source>
        <dbReference type="SAM" id="MobiDB-lite"/>
    </source>
</evidence>
<sequence length="577" mass="65143">MRSTLRERNLQALNLDAISIEVEKLRRQQQQHTQFLEATRQAPRTPHTNLAVYKKMPLPRSQSSDQSVQKGMNRSLSMIELSSPHGKPLTLHSTNNGLNSEEEEKKRFYESLDPSIDYDELQPEPPRPTTQQMTRLRAGNTFGYPPSSSPPAPPPIQYPEDSSWQQMAQNSRLPNFSDFCPPGAGPGAASSPYLPTPIRHSSLDPYASIPQRHPSTVCPPLSTWTPPMPQPSPPRQQGRPSTSTRYSQDASETMCESPRRSRYPPQSPINSTRYKGLPGQPFKMTGLPAQSMGTQWITPPGCMPSACLQQSTIGPTQRQSTTPEQMRWKPPSCPPDMPRPLTCEKPDLQKNGCPASSVNMPCEGCESAEDSYPPPPRCKPLHPDIVKKLDGNLMPFKIPRCMEDDFICVKRREQWEQLVKDQDCPGAIQSTIDGLGDFNVWAYDIFFGNHRLPDCLPRIEPITLLEAFHMRINYERCQMEKLEKQTYAKDHQNNDEEHKAPPPNDDCALIEKCFKRKYPTELNNALEKLLKAEKGYNFLNQQPEQPLMNIMVDKTSFDLPGIPISIQGFVGTTKSKI</sequence>
<dbReference type="AlphaFoldDB" id="W8C3Y0"/>
<feature type="compositionally biased region" description="Polar residues" evidence="1">
    <location>
        <begin position="160"/>
        <end position="174"/>
    </location>
</feature>
<feature type="compositionally biased region" description="Pro residues" evidence="1">
    <location>
        <begin position="147"/>
        <end position="157"/>
    </location>
</feature>
<dbReference type="EMBL" id="GAMC01005854">
    <property type="protein sequence ID" value="JAC00702.1"/>
    <property type="molecule type" value="mRNA"/>
</dbReference>
<proteinExistence type="evidence at transcript level"/>
<reference evidence="2" key="1">
    <citation type="submission" date="2013-07" db="EMBL/GenBank/DDBJ databases">
        <authorList>
            <person name="Geib S."/>
        </authorList>
    </citation>
    <scope>NUCLEOTIDE SEQUENCE</scope>
</reference>
<dbReference type="OrthoDB" id="8062712at2759"/>
<name>W8C3Y0_CERCA</name>
<feature type="region of interest" description="Disordered" evidence="1">
    <location>
        <begin position="82"/>
        <end position="107"/>
    </location>
</feature>
<evidence type="ECO:0000313" key="2">
    <source>
        <dbReference type="EMBL" id="JAC00702.1"/>
    </source>
</evidence>
<feature type="region of interest" description="Disordered" evidence="1">
    <location>
        <begin position="138"/>
        <end position="279"/>
    </location>
</feature>
<protein>
    <submittedName>
        <fullName evidence="2">Uncharacterized protein</fullName>
    </submittedName>
</protein>
<organism evidence="2">
    <name type="scientific">Ceratitis capitata</name>
    <name type="common">Mediterranean fruit fly</name>
    <name type="synonym">Tephritis capitata</name>
    <dbReference type="NCBI Taxonomy" id="7213"/>
    <lineage>
        <taxon>Eukaryota</taxon>
        <taxon>Metazoa</taxon>
        <taxon>Ecdysozoa</taxon>
        <taxon>Arthropoda</taxon>
        <taxon>Hexapoda</taxon>
        <taxon>Insecta</taxon>
        <taxon>Pterygota</taxon>
        <taxon>Neoptera</taxon>
        <taxon>Endopterygota</taxon>
        <taxon>Diptera</taxon>
        <taxon>Brachycera</taxon>
        <taxon>Muscomorpha</taxon>
        <taxon>Tephritoidea</taxon>
        <taxon>Tephritidae</taxon>
        <taxon>Ceratitis</taxon>
        <taxon>Ceratitis</taxon>
    </lineage>
</organism>
<reference evidence="2" key="2">
    <citation type="journal article" date="2014" name="BMC Genomics">
        <title>A genomic perspective to assessing quality of mass-reared SIT flies used in Mediterranean fruit fly (Ceratitis capitata) eradication in California.</title>
        <authorList>
            <person name="Calla B."/>
            <person name="Hall B."/>
            <person name="Hou S."/>
            <person name="Geib S.M."/>
        </authorList>
    </citation>
    <scope>NUCLEOTIDE SEQUENCE</scope>
</reference>